<dbReference type="EMBL" id="CAJHNJ030000024">
    <property type="protein sequence ID" value="CAG9120603.1"/>
    <property type="molecule type" value="Genomic_DNA"/>
</dbReference>
<feature type="region of interest" description="Disordered" evidence="10">
    <location>
        <begin position="954"/>
        <end position="1083"/>
    </location>
</feature>
<dbReference type="Pfam" id="PF00041">
    <property type="entry name" value="fn3"/>
    <property type="match status" value="2"/>
</dbReference>
<dbReference type="GO" id="GO:0009653">
    <property type="term" value="P:anatomical structure morphogenesis"/>
    <property type="evidence" value="ECO:0007669"/>
    <property type="project" value="UniProtKB-ARBA"/>
</dbReference>
<keyword evidence="15" id="KW-1185">Reference proteome</keyword>
<dbReference type="SMART" id="SM00408">
    <property type="entry name" value="IGc2"/>
    <property type="match status" value="3"/>
</dbReference>
<dbReference type="SUPFAM" id="SSF49265">
    <property type="entry name" value="Fibronectin type III"/>
    <property type="match status" value="2"/>
</dbReference>
<evidence type="ECO:0000313" key="14">
    <source>
        <dbReference type="EMBL" id="CAG9120603.1"/>
    </source>
</evidence>
<keyword evidence="4" id="KW-0677">Repeat</keyword>
<dbReference type="InterPro" id="IPR036179">
    <property type="entry name" value="Ig-like_dom_sf"/>
</dbReference>
<evidence type="ECO:0000256" key="2">
    <source>
        <dbReference type="ARBA" id="ARBA00022525"/>
    </source>
</evidence>
<protein>
    <recommendedName>
        <fullName evidence="9">Hemolin</fullName>
    </recommendedName>
</protein>
<keyword evidence="3" id="KW-0732">Signal</keyword>
<dbReference type="AlphaFoldDB" id="A0A8S4EYJ8"/>
<keyword evidence="11" id="KW-1133">Transmembrane helix</keyword>
<name>A0A8S4EYJ8_PLUXY</name>
<feature type="domain" description="Ig-like" evidence="12">
    <location>
        <begin position="253"/>
        <end position="342"/>
    </location>
</feature>
<organism evidence="14 15">
    <name type="scientific">Plutella xylostella</name>
    <name type="common">Diamondback moth</name>
    <name type="synonym">Plutella maculipennis</name>
    <dbReference type="NCBI Taxonomy" id="51655"/>
    <lineage>
        <taxon>Eukaryota</taxon>
        <taxon>Metazoa</taxon>
        <taxon>Ecdysozoa</taxon>
        <taxon>Arthropoda</taxon>
        <taxon>Hexapoda</taxon>
        <taxon>Insecta</taxon>
        <taxon>Pterygota</taxon>
        <taxon>Neoptera</taxon>
        <taxon>Endopterygota</taxon>
        <taxon>Lepidoptera</taxon>
        <taxon>Glossata</taxon>
        <taxon>Ditrysia</taxon>
        <taxon>Yponomeutoidea</taxon>
        <taxon>Plutellidae</taxon>
        <taxon>Plutella</taxon>
    </lineage>
</organism>
<feature type="compositionally biased region" description="Basic and acidic residues" evidence="10">
    <location>
        <begin position="1023"/>
        <end position="1035"/>
    </location>
</feature>
<evidence type="ECO:0000256" key="7">
    <source>
        <dbReference type="ARBA" id="ARBA00023319"/>
    </source>
</evidence>
<feature type="domain" description="Ig-like" evidence="12">
    <location>
        <begin position="153"/>
        <end position="251"/>
    </location>
</feature>
<dbReference type="Proteomes" id="UP000653454">
    <property type="component" value="Unassembled WGS sequence"/>
</dbReference>
<dbReference type="PROSITE" id="PS50835">
    <property type="entry name" value="IG_LIKE"/>
    <property type="match status" value="3"/>
</dbReference>
<dbReference type="InterPro" id="IPR003598">
    <property type="entry name" value="Ig_sub2"/>
</dbReference>
<keyword evidence="5" id="KW-1015">Disulfide bond</keyword>
<evidence type="ECO:0000256" key="5">
    <source>
        <dbReference type="ARBA" id="ARBA00023157"/>
    </source>
</evidence>
<evidence type="ECO:0000256" key="1">
    <source>
        <dbReference type="ARBA" id="ARBA00004613"/>
    </source>
</evidence>
<accession>A0A8S4EYJ8</accession>
<dbReference type="SMART" id="SM00409">
    <property type="entry name" value="IG"/>
    <property type="match status" value="3"/>
</dbReference>
<evidence type="ECO:0000256" key="6">
    <source>
        <dbReference type="ARBA" id="ARBA00023180"/>
    </source>
</evidence>
<dbReference type="GO" id="GO:0007156">
    <property type="term" value="P:homophilic cell adhesion via plasma membrane adhesion molecules"/>
    <property type="evidence" value="ECO:0007669"/>
    <property type="project" value="TreeGrafter"/>
</dbReference>
<dbReference type="InterPro" id="IPR003961">
    <property type="entry name" value="FN3_dom"/>
</dbReference>
<feature type="compositionally biased region" description="Pro residues" evidence="10">
    <location>
        <begin position="552"/>
        <end position="561"/>
    </location>
</feature>
<dbReference type="InterPro" id="IPR013098">
    <property type="entry name" value="Ig_I-set"/>
</dbReference>
<dbReference type="InterPro" id="IPR007110">
    <property type="entry name" value="Ig-like_dom"/>
</dbReference>
<sequence>MTIRSDPLGVSAGYPRRFAGGARRDAGRGRGPGARGASTSAPRGCLPGGVGDPVHLKFATLEKQFSQQPENLTATAGQPVALSCRVHSAPPAHLAWSRDGEDLPEDPRYYILENQLLITDVREEDAGYYKCTATNRILNKTRTSHRGLLQVAPSIGAVEVGALQVSTGVAGDAGGAVAVPRGGEALLPCPVLGEPRPELVWQWTPPGGRTAELDAVSQVLALTGVDLDQEGDYSCRVAGGPVLKTWTVSLTEPAVITIPPVSKEAVRAKTVRFNCTAEGRPTPNVAWYKDGRRLPLTGRTKVLKYEGRYELVISTITSDDAGVYQCFASTPTSLTSAWAALTVTGSVGRAPRGLRCRPAGARALQVSWRHDEPSTLVAYTLHYISQNESVGSSTPYQPNNTEVTITVGSPLTPYNVQVRAYLTPGGSGKNIASDMSDTVVCQGQGVPISLVRLNATSVLVSWAEFSAATPGVRRWRLQTRVEGGEVETEELGGEVVNYTLTAPPSTPLQVRVLGSRRDSWPPQDLSLVRWSSTARAAPPRRWVLSTDTSVPPRAPPPPAPPQDLSLVRWSSTARAAPPRRSVLSTDTSVPPRSPPPRAAAGPEPRALELHRARRPPAQVLSTDTSVPPRSAPPAPPQDLSLVRWSSTARAAPPRSDLQAVPTDVEVSSVTAGGFHVSWARLAGDYVYILCVTKEASHHDQCQETSETSLSLYDLEPDSVYEVRVQARAAGRAGGAFSQPLVVTTPPTESPRHLEVWYRFVNSSAVQVWWSQGGWHTVRHAGQLRLPLHVWSSADVHGTNVTIAIDDKSNKTYVMVTGHDPEETSRVLTIDHPPHELKEMQYSYGGEGVRVQWTGARTDRYWVRFSQELTRPMEHWSEVSVTEPSVLLQGLDPSRPTYVMVTTAGARPLGHVLTVPRAPDQGSRLYLGIGVAAGVCVLCACAGAALCVWTRRKRARSPLRSRRRNPSTNESNEDASEMTNVGGRLANGGAPRGAGEPLLNGHVHITENPTLSKTPNGKPKKTKSHEPAFDLSRYSEADVTAETVLDLTPRAPGDASPPCGHKLPDDNMNCQLARPPPPLLQPNG</sequence>
<keyword evidence="2" id="KW-0964">Secreted</keyword>
<feature type="compositionally biased region" description="Basic residues" evidence="10">
    <location>
        <begin position="954"/>
        <end position="964"/>
    </location>
</feature>
<dbReference type="Gene3D" id="2.60.40.10">
    <property type="entry name" value="Immunoglobulins"/>
    <property type="match status" value="4"/>
</dbReference>
<dbReference type="CDD" id="cd00096">
    <property type="entry name" value="Ig"/>
    <property type="match status" value="2"/>
</dbReference>
<dbReference type="InterPro" id="IPR050958">
    <property type="entry name" value="Cell_Adh-Cytoskel_Orgn"/>
</dbReference>
<feature type="region of interest" description="Disordered" evidence="10">
    <location>
        <begin position="541"/>
        <end position="639"/>
    </location>
</feature>
<evidence type="ECO:0000256" key="11">
    <source>
        <dbReference type="SAM" id="Phobius"/>
    </source>
</evidence>
<keyword evidence="11" id="KW-0472">Membrane</keyword>
<feature type="region of interest" description="Disordered" evidence="10">
    <location>
        <begin position="1"/>
        <end position="47"/>
    </location>
</feature>
<evidence type="ECO:0000256" key="9">
    <source>
        <dbReference type="ARBA" id="ARBA00068688"/>
    </source>
</evidence>
<reference evidence="14" key="1">
    <citation type="submission" date="2020-11" db="EMBL/GenBank/DDBJ databases">
        <authorList>
            <person name="Whiteford S."/>
        </authorList>
    </citation>
    <scope>NUCLEOTIDE SEQUENCE</scope>
</reference>
<dbReference type="GO" id="GO:0005886">
    <property type="term" value="C:plasma membrane"/>
    <property type="evidence" value="ECO:0007669"/>
    <property type="project" value="TreeGrafter"/>
</dbReference>
<dbReference type="InterPro" id="IPR003599">
    <property type="entry name" value="Ig_sub"/>
</dbReference>
<dbReference type="Pfam" id="PF07679">
    <property type="entry name" value="I-set"/>
    <property type="match status" value="2"/>
</dbReference>
<evidence type="ECO:0000256" key="3">
    <source>
        <dbReference type="ARBA" id="ARBA00022729"/>
    </source>
</evidence>
<feature type="domain" description="Fibronectin type-III" evidence="13">
    <location>
        <begin position="660"/>
        <end position="747"/>
    </location>
</feature>
<dbReference type="PANTHER" id="PTHR45080:SF8">
    <property type="entry name" value="IG-LIKE DOMAIN-CONTAINING PROTEIN"/>
    <property type="match status" value="1"/>
</dbReference>
<dbReference type="InterPro" id="IPR036116">
    <property type="entry name" value="FN3_sf"/>
</dbReference>
<keyword evidence="6" id="KW-0325">Glycoprotein</keyword>
<dbReference type="InterPro" id="IPR013783">
    <property type="entry name" value="Ig-like_fold"/>
</dbReference>
<keyword evidence="11" id="KW-0812">Transmembrane</keyword>
<feature type="compositionally biased region" description="Pro residues" evidence="10">
    <location>
        <begin position="1073"/>
        <end position="1083"/>
    </location>
</feature>
<evidence type="ECO:0000313" key="15">
    <source>
        <dbReference type="Proteomes" id="UP000653454"/>
    </source>
</evidence>
<dbReference type="SUPFAM" id="SSF48726">
    <property type="entry name" value="Immunoglobulin"/>
    <property type="match status" value="3"/>
</dbReference>
<comment type="caution">
    <text evidence="14">The sequence shown here is derived from an EMBL/GenBank/DDBJ whole genome shotgun (WGS) entry which is preliminary data.</text>
</comment>
<dbReference type="PROSITE" id="PS50853">
    <property type="entry name" value="FN3"/>
    <property type="match status" value="2"/>
</dbReference>
<dbReference type="SMART" id="SM00060">
    <property type="entry name" value="FN3"/>
    <property type="match status" value="3"/>
</dbReference>
<dbReference type="FunFam" id="2.60.40.10:FF:000032">
    <property type="entry name" value="palladin isoform X1"/>
    <property type="match status" value="2"/>
</dbReference>
<dbReference type="PANTHER" id="PTHR45080">
    <property type="entry name" value="CONTACTIN 5"/>
    <property type="match status" value="1"/>
</dbReference>
<evidence type="ECO:0000259" key="12">
    <source>
        <dbReference type="PROSITE" id="PS50835"/>
    </source>
</evidence>
<dbReference type="GO" id="GO:0005576">
    <property type="term" value="C:extracellular region"/>
    <property type="evidence" value="ECO:0007669"/>
    <property type="project" value="UniProtKB-SubCell"/>
</dbReference>
<comment type="similarity">
    <text evidence="8">Belongs to the hemolin family.</text>
</comment>
<feature type="domain" description="Fibronectin type-III" evidence="13">
    <location>
        <begin position="350"/>
        <end position="449"/>
    </location>
</feature>
<dbReference type="CDD" id="cd00063">
    <property type="entry name" value="FN3"/>
    <property type="match status" value="2"/>
</dbReference>
<feature type="transmembrane region" description="Helical" evidence="11">
    <location>
        <begin position="924"/>
        <end position="949"/>
    </location>
</feature>
<evidence type="ECO:0000256" key="10">
    <source>
        <dbReference type="SAM" id="MobiDB-lite"/>
    </source>
</evidence>
<gene>
    <name evidence="14" type="ORF">PLXY2_LOCUS7191</name>
</gene>
<comment type="subcellular location">
    <subcellularLocation>
        <location evidence="1">Secreted</location>
    </subcellularLocation>
</comment>
<dbReference type="GO" id="GO:0030154">
    <property type="term" value="P:cell differentiation"/>
    <property type="evidence" value="ECO:0007669"/>
    <property type="project" value="UniProtKB-ARBA"/>
</dbReference>
<evidence type="ECO:0000256" key="4">
    <source>
        <dbReference type="ARBA" id="ARBA00022737"/>
    </source>
</evidence>
<keyword evidence="7" id="KW-0393">Immunoglobulin domain</keyword>
<feature type="domain" description="Ig-like" evidence="12">
    <location>
        <begin position="63"/>
        <end position="150"/>
    </location>
</feature>
<proteinExistence type="inferred from homology"/>
<evidence type="ECO:0000256" key="8">
    <source>
        <dbReference type="ARBA" id="ARBA00061228"/>
    </source>
</evidence>
<evidence type="ECO:0000259" key="13">
    <source>
        <dbReference type="PROSITE" id="PS50853"/>
    </source>
</evidence>